<dbReference type="InterPro" id="IPR050765">
    <property type="entry name" value="Riboflavin_Biosynth_HTPR"/>
</dbReference>
<dbReference type="GO" id="GO:0009231">
    <property type="term" value="P:riboflavin biosynthetic process"/>
    <property type="evidence" value="ECO:0007669"/>
    <property type="project" value="InterPro"/>
</dbReference>
<dbReference type="RefSeq" id="WP_128694163.1">
    <property type="nucleotide sequence ID" value="NZ_LHQS01000002.1"/>
</dbReference>
<dbReference type="PANTHER" id="PTHR38011">
    <property type="entry name" value="DIHYDROFOLATE REDUCTASE FAMILY PROTEIN (AFU_ORTHOLOGUE AFUA_8G06820)"/>
    <property type="match status" value="1"/>
</dbReference>
<proteinExistence type="predicted"/>
<dbReference type="Gene3D" id="3.40.430.10">
    <property type="entry name" value="Dihydrofolate Reductase, subunit A"/>
    <property type="match status" value="1"/>
</dbReference>
<dbReference type="InterPro" id="IPR002734">
    <property type="entry name" value="RibDG_C"/>
</dbReference>
<dbReference type="OrthoDB" id="7348at2157"/>
<feature type="domain" description="Bacterial bifunctional deaminase-reductase C-terminal" evidence="1">
    <location>
        <begin position="2"/>
        <end position="167"/>
    </location>
</feature>
<protein>
    <recommendedName>
        <fullName evidence="1">Bacterial bifunctional deaminase-reductase C-terminal domain-containing protein</fullName>
    </recommendedName>
</protein>
<comment type="caution">
    <text evidence="2">The sequence shown here is derived from an EMBL/GenBank/DDBJ whole genome shotgun (WGS) entry which is preliminary data.</text>
</comment>
<evidence type="ECO:0000313" key="2">
    <source>
        <dbReference type="EMBL" id="RXE56379.1"/>
    </source>
</evidence>
<keyword evidence="3" id="KW-1185">Reference proteome</keyword>
<evidence type="ECO:0000313" key="3">
    <source>
        <dbReference type="Proteomes" id="UP000290932"/>
    </source>
</evidence>
<evidence type="ECO:0000259" key="1">
    <source>
        <dbReference type="Pfam" id="PF01872"/>
    </source>
</evidence>
<dbReference type="Proteomes" id="UP000290932">
    <property type="component" value="Unassembled WGS sequence"/>
</dbReference>
<dbReference type="AlphaFoldDB" id="A0A498H0D0"/>
<organism evidence="2 3">
    <name type="scientific">Methanoculleus taiwanensis</name>
    <dbReference type="NCBI Taxonomy" id="1550565"/>
    <lineage>
        <taxon>Archaea</taxon>
        <taxon>Methanobacteriati</taxon>
        <taxon>Methanobacteriota</taxon>
        <taxon>Stenosarchaea group</taxon>
        <taxon>Methanomicrobia</taxon>
        <taxon>Methanomicrobiales</taxon>
        <taxon>Methanomicrobiaceae</taxon>
        <taxon>Methanoculleus</taxon>
    </lineage>
</organism>
<sequence length="176" mass="19105">MTVILYIAASLDGYIAREDGDVSWLEIYGESGEDYGYPTFFAGIDALVMGSRTYEQIVGFGEWPYGDKPVYVVSGRRLPVPERANVTFLSGTPHDLALCMRRRNHKNVWLVGGASLAGQFLRDGLVDEIILTVIPVLLGGGIALFGRLGSEVHLALLGAETYPAGVVQLRYAIQPG</sequence>
<dbReference type="InterPro" id="IPR024072">
    <property type="entry name" value="DHFR-like_dom_sf"/>
</dbReference>
<dbReference type="Pfam" id="PF01872">
    <property type="entry name" value="RibD_C"/>
    <property type="match status" value="1"/>
</dbReference>
<accession>A0A498H0D0</accession>
<dbReference type="SUPFAM" id="SSF53597">
    <property type="entry name" value="Dihydrofolate reductase-like"/>
    <property type="match status" value="1"/>
</dbReference>
<dbReference type="PANTHER" id="PTHR38011:SF11">
    <property type="entry name" value="2,5-DIAMINO-6-RIBOSYLAMINO-4(3H)-PYRIMIDINONE 5'-PHOSPHATE REDUCTASE"/>
    <property type="match status" value="1"/>
</dbReference>
<dbReference type="EMBL" id="LHQS01000002">
    <property type="protein sequence ID" value="RXE56379.1"/>
    <property type="molecule type" value="Genomic_DNA"/>
</dbReference>
<reference evidence="2 3" key="1">
    <citation type="journal article" date="2015" name="Int. J. Syst. Evol. Microbiol.">
        <title>Methanoculleus taiwanensis sp. nov., a methanogen isolated from deep marine sediment at the deformation front area near Taiwan.</title>
        <authorList>
            <person name="Weng C.Y."/>
            <person name="Chen S.C."/>
            <person name="Lai M.C."/>
            <person name="Wu S.Y."/>
            <person name="Lin S."/>
            <person name="Yang T.F."/>
            <person name="Chen P.C."/>
        </authorList>
    </citation>
    <scope>NUCLEOTIDE SEQUENCE [LARGE SCALE GENOMIC DNA]</scope>
    <source>
        <strain evidence="2 3">CYW4</strain>
    </source>
</reference>
<name>A0A498H0D0_9EURY</name>
<dbReference type="GO" id="GO:0008703">
    <property type="term" value="F:5-amino-6-(5-phosphoribosylamino)uracil reductase activity"/>
    <property type="evidence" value="ECO:0007669"/>
    <property type="project" value="InterPro"/>
</dbReference>
<gene>
    <name evidence="2" type="ORF">ABH15_09810</name>
</gene>